<dbReference type="RefSeq" id="WP_183311205.1">
    <property type="nucleotide sequence ID" value="NZ_JACIEW010000004.1"/>
</dbReference>
<sequence>MLTRRNIVAGIASLPFAGLAASLMPWASFAQDATGERPMPDTIPTNAGDLVIHPIDHASLVLEFDGKAIYVDPVGGPELYASLPAPSAILITHGHGDHFDVPTLQAIAGDAPLITNGDVHAKLPEALKARATAMANGENGTILDIPIRAIAAHNTTQDRMNYHPVGVGNGYVLRFGDSQVYVAGDTEPTEDMLGLSDIAVAFLPMNLPYTMTPEQAVEAINTFKPAIIYPYHYGESDLSPLETDVADGVEVRLRNWYPNQA</sequence>
<dbReference type="PANTHER" id="PTHR43546">
    <property type="entry name" value="UPF0173 METAL-DEPENDENT HYDROLASE MJ1163-RELATED"/>
    <property type="match status" value="1"/>
</dbReference>
<gene>
    <name evidence="3" type="ORF">GGR20_002151</name>
</gene>
<name>A0A7W6IMV2_9HYPH</name>
<feature type="domain" description="Metallo-beta-lactamase" evidence="2">
    <location>
        <begin position="56"/>
        <end position="232"/>
    </location>
</feature>
<dbReference type="AlphaFoldDB" id="A0A7W6IMV2"/>
<dbReference type="EMBL" id="JACIEW010000004">
    <property type="protein sequence ID" value="MBB4052508.1"/>
    <property type="molecule type" value="Genomic_DNA"/>
</dbReference>
<dbReference type="SUPFAM" id="SSF56281">
    <property type="entry name" value="Metallo-hydrolase/oxidoreductase"/>
    <property type="match status" value="1"/>
</dbReference>
<keyword evidence="1" id="KW-0732">Signal</keyword>
<dbReference type="InterPro" id="IPR036866">
    <property type="entry name" value="RibonucZ/Hydroxyglut_hydro"/>
</dbReference>
<proteinExistence type="predicted"/>
<keyword evidence="4" id="KW-1185">Reference proteome</keyword>
<evidence type="ECO:0000313" key="4">
    <source>
        <dbReference type="Proteomes" id="UP000547011"/>
    </source>
</evidence>
<feature type="chain" id="PRO_5030610856" evidence="1">
    <location>
        <begin position="31"/>
        <end position="261"/>
    </location>
</feature>
<reference evidence="3 4" key="1">
    <citation type="submission" date="2020-08" db="EMBL/GenBank/DDBJ databases">
        <title>Genomic Encyclopedia of Type Strains, Phase IV (KMG-IV): sequencing the most valuable type-strain genomes for metagenomic binning, comparative biology and taxonomic classification.</title>
        <authorList>
            <person name="Goeker M."/>
        </authorList>
    </citation>
    <scope>NUCLEOTIDE SEQUENCE [LARGE SCALE GENOMIC DNA]</scope>
    <source>
        <strain evidence="3 4">DSM 23447</strain>
    </source>
</reference>
<dbReference type="PANTHER" id="PTHR43546:SF3">
    <property type="entry name" value="UPF0173 METAL-DEPENDENT HYDROLASE MJ1163"/>
    <property type="match status" value="1"/>
</dbReference>
<dbReference type="Proteomes" id="UP000547011">
    <property type="component" value="Unassembled WGS sequence"/>
</dbReference>
<evidence type="ECO:0000259" key="2">
    <source>
        <dbReference type="SMART" id="SM00849"/>
    </source>
</evidence>
<dbReference type="InterPro" id="IPR001279">
    <property type="entry name" value="Metallo-B-lactamas"/>
</dbReference>
<feature type="signal peptide" evidence="1">
    <location>
        <begin position="1"/>
        <end position="30"/>
    </location>
</feature>
<dbReference type="InterPro" id="IPR050114">
    <property type="entry name" value="UPF0173_UPF0282_UlaG_hydrolase"/>
</dbReference>
<accession>A0A7W6IMV2</accession>
<dbReference type="Pfam" id="PF12706">
    <property type="entry name" value="Lactamase_B_2"/>
    <property type="match status" value="1"/>
</dbReference>
<protein>
    <submittedName>
        <fullName evidence="3">L-ascorbate metabolism protein UlaG (Beta-lactamase superfamily)</fullName>
    </submittedName>
</protein>
<dbReference type="Gene3D" id="3.60.15.10">
    <property type="entry name" value="Ribonuclease Z/Hydroxyacylglutathione hydrolase-like"/>
    <property type="match status" value="1"/>
</dbReference>
<evidence type="ECO:0000256" key="1">
    <source>
        <dbReference type="SAM" id="SignalP"/>
    </source>
</evidence>
<evidence type="ECO:0000313" key="3">
    <source>
        <dbReference type="EMBL" id="MBB4052508.1"/>
    </source>
</evidence>
<comment type="caution">
    <text evidence="3">The sequence shown here is derived from an EMBL/GenBank/DDBJ whole genome shotgun (WGS) entry which is preliminary data.</text>
</comment>
<dbReference type="SMART" id="SM00849">
    <property type="entry name" value="Lactamase_B"/>
    <property type="match status" value="1"/>
</dbReference>
<organism evidence="3 4">
    <name type="scientific">Devosia subaequoris</name>
    <dbReference type="NCBI Taxonomy" id="395930"/>
    <lineage>
        <taxon>Bacteria</taxon>
        <taxon>Pseudomonadati</taxon>
        <taxon>Pseudomonadota</taxon>
        <taxon>Alphaproteobacteria</taxon>
        <taxon>Hyphomicrobiales</taxon>
        <taxon>Devosiaceae</taxon>
        <taxon>Devosia</taxon>
    </lineage>
</organism>